<protein>
    <submittedName>
        <fullName evidence="1">Uncharacterized protein</fullName>
    </submittedName>
</protein>
<dbReference type="EMBL" id="JAJVCN010000003">
    <property type="protein sequence ID" value="MCE7008755.1"/>
    <property type="molecule type" value="Genomic_DNA"/>
</dbReference>
<organism evidence="1 2">
    <name type="scientific">Kibdelosporangium philippinense</name>
    <dbReference type="NCBI Taxonomy" id="211113"/>
    <lineage>
        <taxon>Bacteria</taxon>
        <taxon>Bacillati</taxon>
        <taxon>Actinomycetota</taxon>
        <taxon>Actinomycetes</taxon>
        <taxon>Pseudonocardiales</taxon>
        <taxon>Pseudonocardiaceae</taxon>
        <taxon>Kibdelosporangium</taxon>
    </lineage>
</organism>
<evidence type="ECO:0000313" key="1">
    <source>
        <dbReference type="EMBL" id="MCE7008755.1"/>
    </source>
</evidence>
<dbReference type="RefSeq" id="WP_233730226.1">
    <property type="nucleotide sequence ID" value="NZ_JAJVCN010000003.1"/>
</dbReference>
<gene>
    <name evidence="1" type="ORF">LWC34_38980</name>
</gene>
<name>A0ABS8ZP95_9PSEU</name>
<comment type="caution">
    <text evidence="1">The sequence shown here is derived from an EMBL/GenBank/DDBJ whole genome shotgun (WGS) entry which is preliminary data.</text>
</comment>
<reference evidence="1 2" key="1">
    <citation type="submission" date="2021-12" db="EMBL/GenBank/DDBJ databases">
        <title>Genome sequence of Kibdelosporangium philippinense ATCC 49844.</title>
        <authorList>
            <person name="Fedorov E.A."/>
            <person name="Omeragic M."/>
            <person name="Shalygina K.F."/>
            <person name="Maclea K.S."/>
        </authorList>
    </citation>
    <scope>NUCLEOTIDE SEQUENCE [LARGE SCALE GENOMIC DNA]</scope>
    <source>
        <strain evidence="1 2">ATCC 49844</strain>
    </source>
</reference>
<evidence type="ECO:0000313" key="2">
    <source>
        <dbReference type="Proteomes" id="UP001521150"/>
    </source>
</evidence>
<sequence>MTLRIETKHLVELLGTLAYTAGTGILLHTARGYPTGGEPGKSDLLVGTSSTGRVAGHTNVVTFGQLSQPMLWSIEDVDAVLASYRPRLKDNKDHSVEIELTGGHIIVREDPDMFGDGLQIEFTAGDTADYPRELWSLLTDEHVTPRVETEQGSVVARSPRTDYTPADIAPFVTIAKALKCELQTFNYHHRLPTLVQIGHKYRGLIRPVLWPDERSPRLGEGPTSEVYPANLPPKNVVNLRSATGVHIGTARAPKGDAADG</sequence>
<keyword evidence="2" id="KW-1185">Reference proteome</keyword>
<proteinExistence type="predicted"/>
<dbReference type="Proteomes" id="UP001521150">
    <property type="component" value="Unassembled WGS sequence"/>
</dbReference>
<accession>A0ABS8ZP95</accession>